<name>A0ABW3W1N4_9ACTN</name>
<evidence type="ECO:0000256" key="3">
    <source>
        <dbReference type="ARBA" id="ARBA00023002"/>
    </source>
</evidence>
<gene>
    <name evidence="6" type="ORF">ACFQ3F_15645</name>
</gene>
<keyword evidence="4" id="KW-0503">Monooxygenase</keyword>
<evidence type="ECO:0000259" key="5">
    <source>
        <dbReference type="Pfam" id="PF00296"/>
    </source>
</evidence>
<proteinExistence type="predicted"/>
<evidence type="ECO:0000256" key="4">
    <source>
        <dbReference type="ARBA" id="ARBA00023033"/>
    </source>
</evidence>
<dbReference type="InterPro" id="IPR011251">
    <property type="entry name" value="Luciferase-like_dom"/>
</dbReference>
<evidence type="ECO:0000256" key="1">
    <source>
        <dbReference type="ARBA" id="ARBA00022630"/>
    </source>
</evidence>
<feature type="domain" description="Luciferase-like" evidence="5">
    <location>
        <begin position="20"/>
        <end position="234"/>
    </location>
</feature>
<dbReference type="GO" id="GO:0016491">
    <property type="term" value="F:oxidoreductase activity"/>
    <property type="evidence" value="ECO:0007669"/>
    <property type="project" value="UniProtKB-KW"/>
</dbReference>
<dbReference type="Pfam" id="PF00296">
    <property type="entry name" value="Bac_luciferase"/>
    <property type="match status" value="1"/>
</dbReference>
<keyword evidence="2" id="KW-0288">FMN</keyword>
<organism evidence="6 7">
    <name type="scientific">Nocardioides ginsengisoli</name>
    <dbReference type="NCBI Taxonomy" id="363868"/>
    <lineage>
        <taxon>Bacteria</taxon>
        <taxon>Bacillati</taxon>
        <taxon>Actinomycetota</taxon>
        <taxon>Actinomycetes</taxon>
        <taxon>Propionibacteriales</taxon>
        <taxon>Nocardioidaceae</taxon>
        <taxon>Nocardioides</taxon>
    </lineage>
</organism>
<dbReference type="InterPro" id="IPR050172">
    <property type="entry name" value="SsuD_RutA_monooxygenase"/>
</dbReference>
<comment type="caution">
    <text evidence="6">The sequence shown here is derived from an EMBL/GenBank/DDBJ whole genome shotgun (WGS) entry which is preliminary data.</text>
</comment>
<dbReference type="Gene3D" id="3.20.20.30">
    <property type="entry name" value="Luciferase-like domain"/>
    <property type="match status" value="1"/>
</dbReference>
<keyword evidence="7" id="KW-1185">Reference proteome</keyword>
<dbReference type="EC" id="1.-.-.-" evidence="6"/>
<keyword evidence="3 6" id="KW-0560">Oxidoreductase</keyword>
<dbReference type="PANTHER" id="PTHR42847:SF8">
    <property type="entry name" value="CONSERVED PROTEIN"/>
    <property type="match status" value="1"/>
</dbReference>
<dbReference type="NCBIfam" id="TIGR03560">
    <property type="entry name" value="F420_Rv1855c"/>
    <property type="match status" value="1"/>
</dbReference>
<reference evidence="7" key="1">
    <citation type="journal article" date="2019" name="Int. J. Syst. Evol. Microbiol.">
        <title>The Global Catalogue of Microorganisms (GCM) 10K type strain sequencing project: providing services to taxonomists for standard genome sequencing and annotation.</title>
        <authorList>
            <consortium name="The Broad Institute Genomics Platform"/>
            <consortium name="The Broad Institute Genome Sequencing Center for Infectious Disease"/>
            <person name="Wu L."/>
            <person name="Ma J."/>
        </authorList>
    </citation>
    <scope>NUCLEOTIDE SEQUENCE [LARGE SCALE GENOMIC DNA]</scope>
    <source>
        <strain evidence="7">CCUG 52478</strain>
    </source>
</reference>
<dbReference type="Proteomes" id="UP001597229">
    <property type="component" value="Unassembled WGS sequence"/>
</dbReference>
<accession>A0ABW3W1N4</accession>
<protein>
    <submittedName>
        <fullName evidence="6">LLM class F420-dependent oxidoreductase</fullName>
        <ecNumber evidence="6">1.-.-.-</ecNumber>
    </submittedName>
</protein>
<dbReference type="EMBL" id="JBHTLX010000020">
    <property type="protein sequence ID" value="MFD1249231.1"/>
    <property type="molecule type" value="Genomic_DNA"/>
</dbReference>
<evidence type="ECO:0000256" key="2">
    <source>
        <dbReference type="ARBA" id="ARBA00022643"/>
    </source>
</evidence>
<dbReference type="PANTHER" id="PTHR42847">
    <property type="entry name" value="ALKANESULFONATE MONOOXYGENASE"/>
    <property type="match status" value="1"/>
</dbReference>
<evidence type="ECO:0000313" key="6">
    <source>
        <dbReference type="EMBL" id="MFD1249231.1"/>
    </source>
</evidence>
<dbReference type="InterPro" id="IPR019952">
    <property type="entry name" value="F420_OxRdatse_Rv1855c_pred"/>
</dbReference>
<dbReference type="InterPro" id="IPR036661">
    <property type="entry name" value="Luciferase-like_sf"/>
</dbReference>
<dbReference type="RefSeq" id="WP_367921762.1">
    <property type="nucleotide sequence ID" value="NZ_BAABAC010000049.1"/>
</dbReference>
<keyword evidence="1" id="KW-0285">Flavoprotein</keyword>
<dbReference type="SUPFAM" id="SSF51679">
    <property type="entry name" value="Bacterial luciferase-like"/>
    <property type="match status" value="1"/>
</dbReference>
<evidence type="ECO:0000313" key="7">
    <source>
        <dbReference type="Proteomes" id="UP001597229"/>
    </source>
</evidence>
<sequence length="288" mass="32023">MDLGIHYASFSHPEWQTHLTDRLAETAQIADQGGITLFTAMDHYFQMEMAGGPAEPMLEGYTTLGFVAGRTERMNLSLLVTGVSYRRPGLLAKIVTTLDVLSRGRAWLGIGAAWYEREHLGLGVPFAPVAERFERLEETLRICRQMWSDDDGPFEGEHYRLAETICVPPPVHGRVPIVIGGQGERKTLRLVAQYADACNLFTGEGPDGVGRKLEVLRRHCDDVGRDDDEIRKTILWFGDPVAEPERFVREMEQYAALGVTLASIMPPTDDPAGWTSDLVEKALPRVSG</sequence>